<sequence>MSNETDITASNAITSSGSTRPPRAVQAERTYTEKMALGHKDVELALGERGYKVQSRPATLCKAAATIRDDAAAKAAKDQELEDLKKELKELRAQVLALMFQGLSTSHPVREPPSHAASTNLASTLFSDDTQPSSSQNYAG</sequence>
<protein>
    <submittedName>
        <fullName evidence="3">Uncharacterized protein</fullName>
    </submittedName>
</protein>
<keyword evidence="1" id="KW-0175">Coiled coil</keyword>
<proteinExistence type="predicted"/>
<organism evidence="3 4">
    <name type="scientific">Sistotremastrum suecicum HHB10207 ss-3</name>
    <dbReference type="NCBI Taxonomy" id="1314776"/>
    <lineage>
        <taxon>Eukaryota</taxon>
        <taxon>Fungi</taxon>
        <taxon>Dikarya</taxon>
        <taxon>Basidiomycota</taxon>
        <taxon>Agaricomycotina</taxon>
        <taxon>Agaricomycetes</taxon>
        <taxon>Sistotremastrales</taxon>
        <taxon>Sistotremastraceae</taxon>
        <taxon>Sistotremastrum</taxon>
    </lineage>
</organism>
<evidence type="ECO:0000313" key="3">
    <source>
        <dbReference type="EMBL" id="KZT42286.1"/>
    </source>
</evidence>
<dbReference type="AlphaFoldDB" id="A0A166H312"/>
<dbReference type="EMBL" id="KV428014">
    <property type="protein sequence ID" value="KZT42286.1"/>
    <property type="molecule type" value="Genomic_DNA"/>
</dbReference>
<feature type="compositionally biased region" description="Polar residues" evidence="2">
    <location>
        <begin position="1"/>
        <end position="19"/>
    </location>
</feature>
<keyword evidence="4" id="KW-1185">Reference proteome</keyword>
<feature type="region of interest" description="Disordered" evidence="2">
    <location>
        <begin position="105"/>
        <end position="140"/>
    </location>
</feature>
<reference evidence="3 4" key="1">
    <citation type="journal article" date="2016" name="Mol. Biol. Evol.">
        <title>Comparative Genomics of Early-Diverging Mushroom-Forming Fungi Provides Insights into the Origins of Lignocellulose Decay Capabilities.</title>
        <authorList>
            <person name="Nagy L.G."/>
            <person name="Riley R."/>
            <person name="Tritt A."/>
            <person name="Adam C."/>
            <person name="Daum C."/>
            <person name="Floudas D."/>
            <person name="Sun H."/>
            <person name="Yadav J.S."/>
            <person name="Pangilinan J."/>
            <person name="Larsson K.H."/>
            <person name="Matsuura K."/>
            <person name="Barry K."/>
            <person name="Labutti K."/>
            <person name="Kuo R."/>
            <person name="Ohm R.A."/>
            <person name="Bhattacharya S.S."/>
            <person name="Shirouzu T."/>
            <person name="Yoshinaga Y."/>
            <person name="Martin F.M."/>
            <person name="Grigoriev I.V."/>
            <person name="Hibbett D.S."/>
        </authorList>
    </citation>
    <scope>NUCLEOTIDE SEQUENCE [LARGE SCALE GENOMIC DNA]</scope>
    <source>
        <strain evidence="3 4">HHB10207 ss-3</strain>
    </source>
</reference>
<dbReference type="Proteomes" id="UP000076798">
    <property type="component" value="Unassembled WGS sequence"/>
</dbReference>
<name>A0A166H312_9AGAM</name>
<evidence type="ECO:0000256" key="2">
    <source>
        <dbReference type="SAM" id="MobiDB-lite"/>
    </source>
</evidence>
<feature type="region of interest" description="Disordered" evidence="2">
    <location>
        <begin position="1"/>
        <end position="25"/>
    </location>
</feature>
<gene>
    <name evidence="3" type="ORF">SISSUDRAFT_1058649</name>
</gene>
<evidence type="ECO:0000313" key="4">
    <source>
        <dbReference type="Proteomes" id="UP000076798"/>
    </source>
</evidence>
<feature type="compositionally biased region" description="Polar residues" evidence="2">
    <location>
        <begin position="116"/>
        <end position="140"/>
    </location>
</feature>
<feature type="coiled-coil region" evidence="1">
    <location>
        <begin position="67"/>
        <end position="101"/>
    </location>
</feature>
<evidence type="ECO:0000256" key="1">
    <source>
        <dbReference type="SAM" id="Coils"/>
    </source>
</evidence>
<accession>A0A166H312</accession>